<dbReference type="STRING" id="4615.A0A199VD77"/>
<dbReference type="GO" id="GO:0005634">
    <property type="term" value="C:nucleus"/>
    <property type="evidence" value="ECO:0007669"/>
    <property type="project" value="TreeGrafter"/>
</dbReference>
<dbReference type="EMBL" id="LSRQ01002222">
    <property type="protein sequence ID" value="OAY74973.1"/>
    <property type="molecule type" value="Genomic_DNA"/>
</dbReference>
<dbReference type="Proteomes" id="UP000092600">
    <property type="component" value="Unassembled WGS sequence"/>
</dbReference>
<evidence type="ECO:0000259" key="1">
    <source>
        <dbReference type="Pfam" id="PF23292"/>
    </source>
</evidence>
<evidence type="ECO:0000313" key="3">
    <source>
        <dbReference type="EMBL" id="OAY74973.1"/>
    </source>
</evidence>
<evidence type="ECO:0000259" key="2">
    <source>
        <dbReference type="Pfam" id="PF23293"/>
    </source>
</evidence>
<protein>
    <submittedName>
        <fullName evidence="3 6">Protein ULTRAPETALA 2</fullName>
    </submittedName>
</protein>
<dbReference type="InterPro" id="IPR057011">
    <property type="entry name" value="ULT1/2_SAND"/>
</dbReference>
<feature type="domain" description="ULTRAPETALA1/2 SAND" evidence="1">
    <location>
        <begin position="24"/>
        <end position="117"/>
    </location>
</feature>
<dbReference type="GO" id="GO:0005829">
    <property type="term" value="C:cytosol"/>
    <property type="evidence" value="ECO:0007669"/>
    <property type="project" value="TreeGrafter"/>
</dbReference>
<dbReference type="RefSeq" id="XP_020102301.1">
    <property type="nucleotide sequence ID" value="XM_020246712.1"/>
</dbReference>
<proteinExistence type="predicted"/>
<reference evidence="6" key="2">
    <citation type="submission" date="2025-04" db="UniProtKB">
        <authorList>
            <consortium name="RefSeq"/>
        </authorList>
    </citation>
    <scope>IDENTIFICATION</scope>
    <source>
        <tissue evidence="6">Leaf</tissue>
    </source>
</reference>
<dbReference type="GeneID" id="109719879"/>
<dbReference type="Pfam" id="PF23292">
    <property type="entry name" value="SAND_ULT1"/>
    <property type="match status" value="1"/>
</dbReference>
<evidence type="ECO:0000313" key="6">
    <source>
        <dbReference type="RefSeq" id="XP_020102301.1"/>
    </source>
</evidence>
<accession>A0A199VD77</accession>
<dbReference type="OrthoDB" id="660341at2759"/>
<dbReference type="Proteomes" id="UP000515123">
    <property type="component" value="Linkage group 14"/>
</dbReference>
<dbReference type="InterPro" id="IPR057012">
    <property type="entry name" value="ULT1/2_Znf"/>
</dbReference>
<dbReference type="Gramene" id="Aco009448.1.mrna1">
    <property type="protein sequence ID" value="Aco009448.1.mrna1"/>
    <property type="gene ID" value="Aco009448.1.path1"/>
</dbReference>
<evidence type="ECO:0000313" key="4">
    <source>
        <dbReference type="Proteomes" id="UP000092600"/>
    </source>
</evidence>
<keyword evidence="5" id="KW-1185">Reference proteome</keyword>
<dbReference type="Pfam" id="PF23293">
    <property type="entry name" value="zf_ULT1"/>
    <property type="match status" value="1"/>
</dbReference>
<organism evidence="3 4">
    <name type="scientific">Ananas comosus</name>
    <name type="common">Pineapple</name>
    <name type="synonym">Ananas ananas</name>
    <dbReference type="NCBI Taxonomy" id="4615"/>
    <lineage>
        <taxon>Eukaryota</taxon>
        <taxon>Viridiplantae</taxon>
        <taxon>Streptophyta</taxon>
        <taxon>Embryophyta</taxon>
        <taxon>Tracheophyta</taxon>
        <taxon>Spermatophyta</taxon>
        <taxon>Magnoliopsida</taxon>
        <taxon>Liliopsida</taxon>
        <taxon>Poales</taxon>
        <taxon>Bromeliaceae</taxon>
        <taxon>Bromelioideae</taxon>
        <taxon>Ananas</taxon>
    </lineage>
</organism>
<dbReference type="AlphaFoldDB" id="A0A199VD77"/>
<feature type="domain" description="ULTRAPETALA1/2 zinc finger" evidence="2">
    <location>
        <begin position="131"/>
        <end position="228"/>
    </location>
</feature>
<dbReference type="InterPro" id="IPR020533">
    <property type="entry name" value="Developmental_reg_ULTRAPETALA"/>
</dbReference>
<sequence>MAASGSSSGGGGGRELFKEEELRDMSGLKKGDDFIEVLCGCTSRRFGDAVGKLKVFASGELVISCQCVPGCTEDKLNPSAFEKHAEREVPRRWKYNIWVIVKEKKVPLLKTALLRYYNRTSKSANGSNKLHRDEFVQCTICNKQRRFRLRTEEECRAFHDAQAVLNWKCSDMPSDNVTCAVEEERESRKRLRGCTRTPLCKGCLHCVCFGCKMCRFSDCGCQTCVDYLDNADI</sequence>
<dbReference type="PANTHER" id="PTHR34053">
    <property type="entry name" value="PROTEIN ULTRAPETALA 1"/>
    <property type="match status" value="1"/>
</dbReference>
<name>A0A199VD77_ANACO</name>
<evidence type="ECO:0000313" key="5">
    <source>
        <dbReference type="Proteomes" id="UP000515123"/>
    </source>
</evidence>
<reference evidence="3 4" key="1">
    <citation type="journal article" date="2016" name="DNA Res.">
        <title>The draft genome of MD-2 pineapple using hybrid error correction of long reads.</title>
        <authorList>
            <person name="Redwan R.M."/>
            <person name="Saidin A."/>
            <person name="Kumar S.V."/>
        </authorList>
    </citation>
    <scope>NUCLEOTIDE SEQUENCE [LARGE SCALE GENOMIC DNA]</scope>
    <source>
        <strain evidence="4">cv. MD2</strain>
        <tissue evidence="3">Leaf</tissue>
    </source>
</reference>
<dbReference type="PANTHER" id="PTHR34053:SF1">
    <property type="entry name" value="PROTEIN ULTRAPETALA 1"/>
    <property type="match status" value="1"/>
</dbReference>
<gene>
    <name evidence="6" type="primary">LOC109719879</name>
    <name evidence="3" type="ORF">ACMD2_00588</name>
</gene>